<comment type="caution">
    <text evidence="1">The sequence shown here is derived from an EMBL/GenBank/DDBJ whole genome shotgun (WGS) entry which is preliminary data.</text>
</comment>
<dbReference type="Proteomes" id="UP001633002">
    <property type="component" value="Unassembled WGS sequence"/>
</dbReference>
<reference evidence="1 2" key="1">
    <citation type="submission" date="2024-09" db="EMBL/GenBank/DDBJ databases">
        <title>Chromosome-scale assembly of Riccia sorocarpa.</title>
        <authorList>
            <person name="Paukszto L."/>
        </authorList>
    </citation>
    <scope>NUCLEOTIDE SEQUENCE [LARGE SCALE GENOMIC DNA]</scope>
    <source>
        <strain evidence="1">LP-2024</strain>
        <tissue evidence="1">Aerial parts of the thallus</tissue>
    </source>
</reference>
<evidence type="ECO:0000313" key="2">
    <source>
        <dbReference type="Proteomes" id="UP001633002"/>
    </source>
</evidence>
<dbReference type="EMBL" id="JBJQOH010000006">
    <property type="protein sequence ID" value="KAL3683004.1"/>
    <property type="molecule type" value="Genomic_DNA"/>
</dbReference>
<name>A0ABD3GYS2_9MARC</name>
<keyword evidence="2" id="KW-1185">Reference proteome</keyword>
<accession>A0ABD3GYS2</accession>
<sequence length="135" mass="15425">MVHLEFQLDTSGDAIHNTLKRLSEAQQAEPPAHRPQQVPLAVQQEELKELMQTAVMTTFYGPSHKLTNFGHALAMRWRTFMAFLKFCKQDQWQDGMSPDPIPARLPGSTDIAIAEFQQAWQSTIFHQQMQSGEIM</sequence>
<gene>
    <name evidence="1" type="ORF">R1sor_001026</name>
</gene>
<organism evidence="1 2">
    <name type="scientific">Riccia sorocarpa</name>
    <dbReference type="NCBI Taxonomy" id="122646"/>
    <lineage>
        <taxon>Eukaryota</taxon>
        <taxon>Viridiplantae</taxon>
        <taxon>Streptophyta</taxon>
        <taxon>Embryophyta</taxon>
        <taxon>Marchantiophyta</taxon>
        <taxon>Marchantiopsida</taxon>
        <taxon>Marchantiidae</taxon>
        <taxon>Marchantiales</taxon>
        <taxon>Ricciaceae</taxon>
        <taxon>Riccia</taxon>
    </lineage>
</organism>
<evidence type="ECO:0000313" key="1">
    <source>
        <dbReference type="EMBL" id="KAL3683004.1"/>
    </source>
</evidence>
<protein>
    <submittedName>
        <fullName evidence="1">Uncharacterized protein</fullName>
    </submittedName>
</protein>
<proteinExistence type="predicted"/>
<dbReference type="AlphaFoldDB" id="A0ABD3GYS2"/>